<sequence length="90" mass="9936">MLHAGMKAYSRRLDVHQETGSSTIIEGHDHCDGDGSAVMLCLGHPSLERHATVHIIKLFPARPMVEVIREKVADAHTAQIASFEQDFTES</sequence>
<accession>A0A2H3B9D7</accession>
<dbReference type="Proteomes" id="UP000218334">
    <property type="component" value="Unassembled WGS sequence"/>
</dbReference>
<keyword evidence="2" id="KW-1185">Reference proteome</keyword>
<proteinExistence type="predicted"/>
<protein>
    <submittedName>
        <fullName evidence="1">Uncharacterized protein</fullName>
    </submittedName>
</protein>
<organism evidence="1 2">
    <name type="scientific">Armillaria solidipes</name>
    <dbReference type="NCBI Taxonomy" id="1076256"/>
    <lineage>
        <taxon>Eukaryota</taxon>
        <taxon>Fungi</taxon>
        <taxon>Dikarya</taxon>
        <taxon>Basidiomycota</taxon>
        <taxon>Agaricomycotina</taxon>
        <taxon>Agaricomycetes</taxon>
        <taxon>Agaricomycetidae</taxon>
        <taxon>Agaricales</taxon>
        <taxon>Marasmiineae</taxon>
        <taxon>Physalacriaceae</taxon>
        <taxon>Armillaria</taxon>
    </lineage>
</organism>
<evidence type="ECO:0000313" key="2">
    <source>
        <dbReference type="Proteomes" id="UP000218334"/>
    </source>
</evidence>
<name>A0A2H3B9D7_9AGAR</name>
<dbReference type="AlphaFoldDB" id="A0A2H3B9D7"/>
<evidence type="ECO:0000313" key="1">
    <source>
        <dbReference type="EMBL" id="PBK63632.1"/>
    </source>
</evidence>
<reference evidence="2" key="1">
    <citation type="journal article" date="2017" name="Nat. Ecol. Evol.">
        <title>Genome expansion and lineage-specific genetic innovations in the forest pathogenic fungi Armillaria.</title>
        <authorList>
            <person name="Sipos G."/>
            <person name="Prasanna A.N."/>
            <person name="Walter M.C."/>
            <person name="O'Connor E."/>
            <person name="Balint B."/>
            <person name="Krizsan K."/>
            <person name="Kiss B."/>
            <person name="Hess J."/>
            <person name="Varga T."/>
            <person name="Slot J."/>
            <person name="Riley R."/>
            <person name="Boka B."/>
            <person name="Rigling D."/>
            <person name="Barry K."/>
            <person name="Lee J."/>
            <person name="Mihaltcheva S."/>
            <person name="LaButti K."/>
            <person name="Lipzen A."/>
            <person name="Waldron R."/>
            <person name="Moloney N.M."/>
            <person name="Sperisen C."/>
            <person name="Kredics L."/>
            <person name="Vagvoelgyi C."/>
            <person name="Patrignani A."/>
            <person name="Fitzpatrick D."/>
            <person name="Nagy I."/>
            <person name="Doyle S."/>
            <person name="Anderson J.B."/>
            <person name="Grigoriev I.V."/>
            <person name="Gueldener U."/>
            <person name="Muensterkoetter M."/>
            <person name="Nagy L.G."/>
        </authorList>
    </citation>
    <scope>NUCLEOTIDE SEQUENCE [LARGE SCALE GENOMIC DNA]</scope>
    <source>
        <strain evidence="2">28-4</strain>
    </source>
</reference>
<dbReference type="EMBL" id="KZ293457">
    <property type="protein sequence ID" value="PBK63632.1"/>
    <property type="molecule type" value="Genomic_DNA"/>
</dbReference>
<gene>
    <name evidence="1" type="ORF">ARMSODRAFT_1088437</name>
</gene>